<feature type="non-terminal residue" evidence="2">
    <location>
        <position position="100"/>
    </location>
</feature>
<feature type="non-terminal residue" evidence="2">
    <location>
        <position position="1"/>
    </location>
</feature>
<accession>A0A0B6Y4F6</accession>
<evidence type="ECO:0008006" key="3">
    <source>
        <dbReference type="Google" id="ProtNLM"/>
    </source>
</evidence>
<evidence type="ECO:0000313" key="2">
    <source>
        <dbReference type="EMBL" id="CEK50400.1"/>
    </source>
</evidence>
<evidence type="ECO:0000256" key="1">
    <source>
        <dbReference type="SAM" id="MobiDB-lite"/>
    </source>
</evidence>
<sequence length="100" mass="11713">DNLDHHVIKHHPHHSHLPTLLEHGRQNSSEARGQSHGASLWEHIDKLSRQSPVFFNFSYAMEDQDPILRPFSNISNLKIWDFFTTEDLRKGALYDLDLEE</sequence>
<gene>
    <name evidence="2" type="primary">ORF10652</name>
</gene>
<protein>
    <recommendedName>
        <fullName evidence="3">Myotubularin phosphatase domain-containing protein</fullName>
    </recommendedName>
</protein>
<organism evidence="2">
    <name type="scientific">Arion vulgaris</name>
    <dbReference type="NCBI Taxonomy" id="1028688"/>
    <lineage>
        <taxon>Eukaryota</taxon>
        <taxon>Metazoa</taxon>
        <taxon>Spiralia</taxon>
        <taxon>Lophotrochozoa</taxon>
        <taxon>Mollusca</taxon>
        <taxon>Gastropoda</taxon>
        <taxon>Heterobranchia</taxon>
        <taxon>Euthyneura</taxon>
        <taxon>Panpulmonata</taxon>
        <taxon>Eupulmonata</taxon>
        <taxon>Stylommatophora</taxon>
        <taxon>Helicina</taxon>
        <taxon>Arionoidea</taxon>
        <taxon>Arionidae</taxon>
        <taxon>Arion</taxon>
    </lineage>
</organism>
<dbReference type="EMBL" id="HACG01003535">
    <property type="protein sequence ID" value="CEK50400.1"/>
    <property type="molecule type" value="Transcribed_RNA"/>
</dbReference>
<proteinExistence type="predicted"/>
<feature type="region of interest" description="Disordered" evidence="1">
    <location>
        <begin position="1"/>
        <end position="37"/>
    </location>
</feature>
<name>A0A0B6Y4F6_9EUPU</name>
<dbReference type="AlphaFoldDB" id="A0A0B6Y4F6"/>
<feature type="compositionally biased region" description="Basic residues" evidence="1">
    <location>
        <begin position="7"/>
        <end position="16"/>
    </location>
</feature>
<reference evidence="2" key="1">
    <citation type="submission" date="2014-12" db="EMBL/GenBank/DDBJ databases">
        <title>Insight into the proteome of Arion vulgaris.</title>
        <authorList>
            <person name="Aradska J."/>
            <person name="Bulat T."/>
            <person name="Smidak R."/>
            <person name="Sarate P."/>
            <person name="Gangsoo J."/>
            <person name="Sialana F."/>
            <person name="Bilban M."/>
            <person name="Lubec G."/>
        </authorList>
    </citation>
    <scope>NUCLEOTIDE SEQUENCE</scope>
    <source>
        <tissue evidence="2">Skin</tissue>
    </source>
</reference>